<dbReference type="RefSeq" id="WP_146111552.1">
    <property type="nucleotide sequence ID" value="NZ_PVEP01000002.1"/>
</dbReference>
<evidence type="ECO:0000313" key="2">
    <source>
        <dbReference type="EMBL" id="PQV57421.1"/>
    </source>
</evidence>
<sequence>MTEQQLADLLRKAYDSAPYRKKHAFVVLFGVTHAEELKAHSIASICERSGIGKWGPQVAMGVQLAEYVSLK</sequence>
<evidence type="ECO:0000313" key="3">
    <source>
        <dbReference type="Proteomes" id="UP000238338"/>
    </source>
</evidence>
<dbReference type="Pfam" id="PF24718">
    <property type="entry name" value="HTH_73"/>
    <property type="match status" value="1"/>
</dbReference>
<evidence type="ECO:0000259" key="1">
    <source>
        <dbReference type="Pfam" id="PF24718"/>
    </source>
</evidence>
<dbReference type="InterPro" id="IPR056975">
    <property type="entry name" value="HTH_73"/>
</dbReference>
<dbReference type="EMBL" id="PVEP01000002">
    <property type="protein sequence ID" value="PQV57421.1"/>
    <property type="molecule type" value="Genomic_DNA"/>
</dbReference>
<dbReference type="OrthoDB" id="6267254at2"/>
<gene>
    <name evidence="2" type="ORF">LX70_01225</name>
</gene>
<dbReference type="Proteomes" id="UP000238338">
    <property type="component" value="Unassembled WGS sequence"/>
</dbReference>
<accession>A0A2S8S9B5</accession>
<comment type="caution">
    <text evidence="2">The sequence shown here is derived from an EMBL/GenBank/DDBJ whole genome shotgun (WGS) entry which is preliminary data.</text>
</comment>
<protein>
    <recommendedName>
        <fullName evidence="1">HTH-like domain-containing protein</fullName>
    </recommendedName>
</protein>
<name>A0A2S8S9B5_9RHOB</name>
<proteinExistence type="predicted"/>
<dbReference type="AlphaFoldDB" id="A0A2S8S9B5"/>
<organism evidence="2 3">
    <name type="scientific">Albidovulum denitrificans</name>
    <dbReference type="NCBI Taxonomy" id="404881"/>
    <lineage>
        <taxon>Bacteria</taxon>
        <taxon>Pseudomonadati</taxon>
        <taxon>Pseudomonadota</taxon>
        <taxon>Alphaproteobacteria</taxon>
        <taxon>Rhodobacterales</taxon>
        <taxon>Paracoccaceae</taxon>
        <taxon>Albidovulum</taxon>
    </lineage>
</organism>
<keyword evidence="3" id="KW-1185">Reference proteome</keyword>
<feature type="domain" description="HTH-like" evidence="1">
    <location>
        <begin position="2"/>
        <end position="71"/>
    </location>
</feature>
<reference evidence="2 3" key="1">
    <citation type="submission" date="2018-02" db="EMBL/GenBank/DDBJ databases">
        <title>Genomic Encyclopedia of Archaeal and Bacterial Type Strains, Phase II (KMG-II): from individual species to whole genera.</title>
        <authorList>
            <person name="Goeker M."/>
        </authorList>
    </citation>
    <scope>NUCLEOTIDE SEQUENCE [LARGE SCALE GENOMIC DNA]</scope>
    <source>
        <strain evidence="2 3">DSM 18921</strain>
    </source>
</reference>